<gene>
    <name evidence="1" type="ORF">PQR00_17855</name>
</gene>
<name>A0ABW9C1J0_9BURK</name>
<keyword evidence="2" id="KW-1185">Reference proteome</keyword>
<proteinExistence type="predicted"/>
<reference evidence="1 2" key="1">
    <citation type="journal article" date="2024" name="Chem. Sci.">
        <title>Discovery of megapolipeptins by genome mining of a Burkholderiales bacteria collection.</title>
        <authorList>
            <person name="Paulo B.S."/>
            <person name="Recchia M.J.J."/>
            <person name="Lee S."/>
            <person name="Fergusson C.H."/>
            <person name="Romanowski S.B."/>
            <person name="Hernandez A."/>
            <person name="Krull N."/>
            <person name="Liu D.Y."/>
            <person name="Cavanagh H."/>
            <person name="Bos A."/>
            <person name="Gray C.A."/>
            <person name="Murphy B.T."/>
            <person name="Linington R.G."/>
            <person name="Eustaquio A.S."/>
        </authorList>
    </citation>
    <scope>NUCLEOTIDE SEQUENCE [LARGE SCALE GENOMIC DNA]</scope>
    <source>
        <strain evidence="1 2">RL17-379-BIB-C</strain>
    </source>
</reference>
<evidence type="ECO:0000313" key="1">
    <source>
        <dbReference type="EMBL" id="MFM0445461.1"/>
    </source>
</evidence>
<evidence type="ECO:0000313" key="2">
    <source>
        <dbReference type="Proteomes" id="UP001629288"/>
    </source>
</evidence>
<organism evidence="1 2">
    <name type="scientific">Paraburkholderia strydomiana</name>
    <dbReference type="NCBI Taxonomy" id="1245417"/>
    <lineage>
        <taxon>Bacteria</taxon>
        <taxon>Pseudomonadati</taxon>
        <taxon>Pseudomonadota</taxon>
        <taxon>Betaproteobacteria</taxon>
        <taxon>Burkholderiales</taxon>
        <taxon>Burkholderiaceae</taxon>
        <taxon>Paraburkholderia</taxon>
    </lineage>
</organism>
<dbReference type="Proteomes" id="UP001629288">
    <property type="component" value="Unassembled WGS sequence"/>
</dbReference>
<dbReference type="EMBL" id="JAQQDH010000005">
    <property type="protein sequence ID" value="MFM0445461.1"/>
    <property type="molecule type" value="Genomic_DNA"/>
</dbReference>
<accession>A0ABW9C1J0</accession>
<comment type="caution">
    <text evidence="1">The sequence shown here is derived from an EMBL/GenBank/DDBJ whole genome shotgun (WGS) entry which is preliminary data.</text>
</comment>
<dbReference type="RefSeq" id="WP_408130117.1">
    <property type="nucleotide sequence ID" value="NZ_JAQQDH010000005.1"/>
</dbReference>
<protein>
    <submittedName>
        <fullName evidence="1">Uncharacterized protein</fullName>
    </submittedName>
</protein>
<sequence length="60" mass="6529">MTDQQFDDFAAQGRVKVGPEARAIIEQIAVEAIKHHPNYPRICLSCGAHESLDGSLPCGH</sequence>